<dbReference type="SUPFAM" id="SSF55347">
    <property type="entry name" value="Glyceraldehyde-3-phosphate dehydrogenase-like, C-terminal domain"/>
    <property type="match status" value="1"/>
</dbReference>
<comment type="similarity">
    <text evidence="3">Belongs to the homoserine dehydrogenase family.</text>
</comment>
<organism evidence="12">
    <name type="scientific">bioreactor metagenome</name>
    <dbReference type="NCBI Taxonomy" id="1076179"/>
    <lineage>
        <taxon>unclassified sequences</taxon>
        <taxon>metagenomes</taxon>
        <taxon>ecological metagenomes</taxon>
    </lineage>
</organism>
<dbReference type="PROSITE" id="PS01042">
    <property type="entry name" value="HOMOSER_DHGENASE"/>
    <property type="match status" value="1"/>
</dbReference>
<proteinExistence type="inferred from homology"/>
<dbReference type="PIRSF" id="PIRSF000098">
    <property type="entry name" value="Homoser_dehydrog"/>
    <property type="match status" value="1"/>
</dbReference>
<dbReference type="Gene3D" id="3.40.50.720">
    <property type="entry name" value="NAD(P)-binding Rossmann-like Domain"/>
    <property type="match status" value="1"/>
</dbReference>
<evidence type="ECO:0000256" key="7">
    <source>
        <dbReference type="ARBA" id="ARBA00022697"/>
    </source>
</evidence>
<dbReference type="EMBL" id="VSSQ01002385">
    <property type="protein sequence ID" value="MPM15097.1"/>
    <property type="molecule type" value="Genomic_DNA"/>
</dbReference>
<dbReference type="InterPro" id="IPR036291">
    <property type="entry name" value="NAD(P)-bd_dom_sf"/>
</dbReference>
<accession>A0A644XGQ7</accession>
<dbReference type="GO" id="GO:0050661">
    <property type="term" value="F:NADP binding"/>
    <property type="evidence" value="ECO:0007669"/>
    <property type="project" value="InterPro"/>
</dbReference>
<dbReference type="InterPro" id="IPR005106">
    <property type="entry name" value="Asp/hSer_DH_NAD-bd"/>
</dbReference>
<keyword evidence="7" id="KW-0791">Threonine biosynthesis</keyword>
<dbReference type="PANTHER" id="PTHR43331:SF1">
    <property type="entry name" value="HOMOSERINE DEHYDROGENASE"/>
    <property type="match status" value="1"/>
</dbReference>
<dbReference type="Gene3D" id="3.30.360.10">
    <property type="entry name" value="Dihydrodipicolinate Reductase, domain 2"/>
    <property type="match status" value="1"/>
</dbReference>
<dbReference type="InterPro" id="IPR001342">
    <property type="entry name" value="HDH_cat"/>
</dbReference>
<dbReference type="InterPro" id="IPR016204">
    <property type="entry name" value="HDH"/>
</dbReference>
<dbReference type="Pfam" id="PF03447">
    <property type="entry name" value="NAD_binding_3"/>
    <property type="match status" value="1"/>
</dbReference>
<evidence type="ECO:0000259" key="11">
    <source>
        <dbReference type="Pfam" id="PF03447"/>
    </source>
</evidence>
<evidence type="ECO:0000256" key="3">
    <source>
        <dbReference type="ARBA" id="ARBA00006753"/>
    </source>
</evidence>
<comment type="pathway">
    <text evidence="1">Amino-acid biosynthesis; L-threonine biosynthesis; L-threonine from L-aspartate: step 3/5.</text>
</comment>
<comment type="pathway">
    <text evidence="2">Amino-acid biosynthesis; L-methionine biosynthesis via de novo pathway; L-homoserine from L-aspartate: step 3/3.</text>
</comment>
<keyword evidence="6" id="KW-0028">Amino-acid biosynthesis</keyword>
<dbReference type="Pfam" id="PF00742">
    <property type="entry name" value="Homoserine_dh"/>
    <property type="match status" value="1"/>
</dbReference>
<dbReference type="EC" id="1.1.1.3" evidence="4"/>
<dbReference type="FunFam" id="3.30.360.10:FF:000005">
    <property type="entry name" value="Homoserine dehydrogenase"/>
    <property type="match status" value="1"/>
</dbReference>
<dbReference type="GO" id="GO:0009086">
    <property type="term" value="P:methionine biosynthetic process"/>
    <property type="evidence" value="ECO:0007669"/>
    <property type="project" value="UniProtKB-KW"/>
</dbReference>
<dbReference type="GO" id="GO:0009088">
    <property type="term" value="P:threonine biosynthetic process"/>
    <property type="evidence" value="ECO:0007669"/>
    <property type="project" value="UniProtKB-UniPathway"/>
</dbReference>
<evidence type="ECO:0000256" key="6">
    <source>
        <dbReference type="ARBA" id="ARBA00022605"/>
    </source>
</evidence>
<sequence length="397" mass="43319">MSKIAILGLGTVGTGVAKVVAENARQIERKLGEPLTVKSILVRHFKDGPYRQLMIDDFSRIERDDEIRVVVETIGGVDAAYEYTRRALEAGKHVVTANKQLVAEKGCELLELARKKKVNYLFEASVGGGIPVLHPLTECLCANRVDEIYGILNGTTNYILTRMVRTGAFFSDALREAQAKGYAEADPTADVQGIDAGRKICILADLAFGAQVRPEDVPMEGIKKLSLRDVKVAQRAGYRIKLLGRCLRMPGGGRTAYVAPHLVPEEHPLANVEDVFNAVVVKGNAVGEVMFYGRGAGELPTASACVSDVLECLRRSPRQEEIGWSADFNGFIDPLEVSTRFYFRIEGSLTDAAMAFGQVEVLSEDGETGFLTDRITGREALEQSRSLNVLACLRVLG</sequence>
<evidence type="ECO:0000259" key="10">
    <source>
        <dbReference type="Pfam" id="PF00742"/>
    </source>
</evidence>
<feature type="domain" description="Aspartate/homoserine dehydrogenase NAD-binding" evidence="11">
    <location>
        <begin position="8"/>
        <end position="123"/>
    </location>
</feature>
<gene>
    <name evidence="12" type="ORF">SDC9_61463</name>
</gene>
<evidence type="ECO:0000256" key="4">
    <source>
        <dbReference type="ARBA" id="ARBA00013213"/>
    </source>
</evidence>
<evidence type="ECO:0000256" key="2">
    <source>
        <dbReference type="ARBA" id="ARBA00005062"/>
    </source>
</evidence>
<dbReference type="InterPro" id="IPR019811">
    <property type="entry name" value="HDH_CS"/>
</dbReference>
<dbReference type="AlphaFoldDB" id="A0A644XGQ7"/>
<dbReference type="Gene3D" id="3.30.70.260">
    <property type="match status" value="1"/>
</dbReference>
<evidence type="ECO:0000313" key="12">
    <source>
        <dbReference type="EMBL" id="MPM15097.1"/>
    </source>
</evidence>
<name>A0A644XGQ7_9ZZZZ</name>
<evidence type="ECO:0000256" key="5">
    <source>
        <dbReference type="ARBA" id="ARBA00013376"/>
    </source>
</evidence>
<evidence type="ECO:0000256" key="8">
    <source>
        <dbReference type="ARBA" id="ARBA00023002"/>
    </source>
</evidence>
<keyword evidence="8" id="KW-0560">Oxidoreductase</keyword>
<reference evidence="12" key="1">
    <citation type="submission" date="2019-08" db="EMBL/GenBank/DDBJ databases">
        <authorList>
            <person name="Kucharzyk K."/>
            <person name="Murdoch R.W."/>
            <person name="Higgins S."/>
            <person name="Loffler F."/>
        </authorList>
    </citation>
    <scope>NUCLEOTIDE SEQUENCE</scope>
</reference>
<dbReference type="PANTHER" id="PTHR43331">
    <property type="entry name" value="HOMOSERINE DEHYDROGENASE"/>
    <property type="match status" value="1"/>
</dbReference>
<evidence type="ECO:0000256" key="9">
    <source>
        <dbReference type="ARBA" id="ARBA00023167"/>
    </source>
</evidence>
<evidence type="ECO:0000256" key="1">
    <source>
        <dbReference type="ARBA" id="ARBA00005056"/>
    </source>
</evidence>
<comment type="caution">
    <text evidence="12">The sequence shown here is derived from an EMBL/GenBank/DDBJ whole genome shotgun (WGS) entry which is preliminary data.</text>
</comment>
<dbReference type="SUPFAM" id="SSF51735">
    <property type="entry name" value="NAD(P)-binding Rossmann-fold domains"/>
    <property type="match status" value="1"/>
</dbReference>
<protein>
    <recommendedName>
        <fullName evidence="5">Homoserine dehydrogenase</fullName>
        <ecNumber evidence="4">1.1.1.3</ecNumber>
    </recommendedName>
</protein>
<dbReference type="GO" id="GO:0004412">
    <property type="term" value="F:homoserine dehydrogenase activity"/>
    <property type="evidence" value="ECO:0007669"/>
    <property type="project" value="UniProtKB-EC"/>
</dbReference>
<dbReference type="NCBIfam" id="NF004976">
    <property type="entry name" value="PRK06349.1"/>
    <property type="match status" value="1"/>
</dbReference>
<dbReference type="UniPathway" id="UPA00051">
    <property type="reaction ID" value="UER00465"/>
</dbReference>
<keyword evidence="9" id="KW-0486">Methionine biosynthesis</keyword>
<dbReference type="UniPathway" id="UPA00050">
    <property type="reaction ID" value="UER00063"/>
</dbReference>
<feature type="domain" description="Homoserine dehydrogenase catalytic" evidence="10">
    <location>
        <begin position="131"/>
        <end position="310"/>
    </location>
</feature>